<dbReference type="InterPro" id="IPR025558">
    <property type="entry name" value="DUF4283"/>
</dbReference>
<evidence type="ECO:0008006" key="5">
    <source>
        <dbReference type="Google" id="ProtNLM"/>
    </source>
</evidence>
<organism evidence="4">
    <name type="scientific">Noccaea caerulescens</name>
    <name type="common">Alpine penny-cress</name>
    <name type="synonym">Thlaspi caerulescens</name>
    <dbReference type="NCBI Taxonomy" id="107243"/>
    <lineage>
        <taxon>Eukaryota</taxon>
        <taxon>Viridiplantae</taxon>
        <taxon>Streptophyta</taxon>
        <taxon>Embryophyta</taxon>
        <taxon>Tracheophyta</taxon>
        <taxon>Spermatophyta</taxon>
        <taxon>Magnoliopsida</taxon>
        <taxon>eudicotyledons</taxon>
        <taxon>Gunneridae</taxon>
        <taxon>Pentapetalae</taxon>
        <taxon>rosids</taxon>
        <taxon>malvids</taxon>
        <taxon>Brassicales</taxon>
        <taxon>Brassicaceae</taxon>
        <taxon>Coluteocarpeae</taxon>
        <taxon>Noccaea</taxon>
    </lineage>
</organism>
<accession>A0A1J3DP81</accession>
<dbReference type="PANTHER" id="PTHR31286">
    <property type="entry name" value="GLYCINE-RICH CELL WALL STRUCTURAL PROTEIN 1.8-LIKE"/>
    <property type="match status" value="1"/>
</dbReference>
<dbReference type="PANTHER" id="PTHR31286:SF178">
    <property type="entry name" value="DUF4283 DOMAIN-CONTAINING PROTEIN"/>
    <property type="match status" value="1"/>
</dbReference>
<proteinExistence type="predicted"/>
<feature type="domain" description="Zinc knuckle CX2CX4HX4C" evidence="3">
    <location>
        <begin position="173"/>
        <end position="219"/>
    </location>
</feature>
<evidence type="ECO:0000259" key="3">
    <source>
        <dbReference type="Pfam" id="PF14392"/>
    </source>
</evidence>
<evidence type="ECO:0000313" key="4">
    <source>
        <dbReference type="EMBL" id="JAU18636.1"/>
    </source>
</evidence>
<dbReference type="Pfam" id="PF14111">
    <property type="entry name" value="DUF4283"/>
    <property type="match status" value="1"/>
</dbReference>
<feature type="domain" description="DUF4283" evidence="2">
    <location>
        <begin position="32"/>
        <end position="111"/>
    </location>
</feature>
<reference evidence="4" key="1">
    <citation type="submission" date="2016-07" db="EMBL/GenBank/DDBJ databases">
        <title>De novo transcriptome assembly of four accessions of the metal hyperaccumulator plant Noccaea caerulescens.</title>
        <authorList>
            <person name="Blande D."/>
            <person name="Halimaa P."/>
            <person name="Tervahauta A.I."/>
            <person name="Aarts M.G."/>
            <person name="Karenlampi S.O."/>
        </authorList>
    </citation>
    <scope>NUCLEOTIDE SEQUENCE</scope>
</reference>
<protein>
    <recommendedName>
        <fullName evidence="5">DUF4283 domain-containing protein</fullName>
    </recommendedName>
</protein>
<feature type="compositionally biased region" description="Basic residues" evidence="1">
    <location>
        <begin position="444"/>
        <end position="456"/>
    </location>
</feature>
<evidence type="ECO:0000259" key="2">
    <source>
        <dbReference type="Pfam" id="PF14111"/>
    </source>
</evidence>
<dbReference type="Pfam" id="PF14392">
    <property type="entry name" value="zf-CCHC_4"/>
    <property type="match status" value="1"/>
</dbReference>
<dbReference type="InterPro" id="IPR025836">
    <property type="entry name" value="Zn_knuckle_CX2CX4HX4C"/>
</dbReference>
<dbReference type="EMBL" id="GEVI01013684">
    <property type="protein sequence ID" value="JAU18636.1"/>
    <property type="molecule type" value="Transcribed_RNA"/>
</dbReference>
<evidence type="ECO:0000256" key="1">
    <source>
        <dbReference type="SAM" id="MobiDB-lite"/>
    </source>
</evidence>
<feature type="region of interest" description="Disordered" evidence="1">
    <location>
        <begin position="442"/>
        <end position="483"/>
    </location>
</feature>
<dbReference type="AlphaFoldDB" id="A0A1J3DP81"/>
<sequence>MSAAMDRAMMAMSIEEEDKPLVIPNRPEYSSCENNALSLVGRILNPDFQKVSNLIFDMPRKWQKPGRIRGVALNKERFQFFFKSEEDLVDILARGVQSFNFWAFALERWVEKPPIDFLQFVPLWVQIRHLPINNYRTQTILDIGETLGVVTEIAFDDTKSQSQPYVRVKILFNVAHPMRKSKVIELPSGEEVLVEFFFEQIQMRCHHCQRLNHAREVCPLLVKVRQDKAATWKARVQPEFSEEKLILKKSDPLFGVLKEEQVGVNPLTGRVKINPDVLEQMRNYLVAANGDDIEVKKERIKSTIAKVELDPEAQKTILRLEARPLVTTDVDKGKGRVFDFETAFQADVGFTGEKLLSGSLKEGNLMMNRLGQDDLRSKLEIAREMKKGSPSRAGFTEYGTSFSEAGPSGACAIKGKSRKRQVKRLRKINQLKEGFVSPSAEFKRHGKGVVAPKRKLGMQAESRTIVQRRKNQKVIPREGSPDI</sequence>
<name>A0A1J3DP81_NOCCA</name>
<gene>
    <name evidence="4" type="ORF">GA_TR3085_c1_g1_i1_g.9761</name>
</gene>
<dbReference type="InterPro" id="IPR040256">
    <property type="entry name" value="At4g02000-like"/>
</dbReference>